<dbReference type="Pfam" id="PF00688">
    <property type="entry name" value="TGFb_propeptide"/>
    <property type="match status" value="1"/>
</dbReference>
<dbReference type="GO" id="GO:0051094">
    <property type="term" value="P:positive regulation of developmental process"/>
    <property type="evidence" value="ECO:0007669"/>
    <property type="project" value="UniProtKB-ARBA"/>
</dbReference>
<evidence type="ECO:0000256" key="6">
    <source>
        <dbReference type="ARBA" id="ARBA00022782"/>
    </source>
</evidence>
<evidence type="ECO:0000256" key="2">
    <source>
        <dbReference type="ARBA" id="ARBA00006656"/>
    </source>
</evidence>
<comment type="subcellular location">
    <subcellularLocation>
        <location evidence="1">Secreted</location>
    </subcellularLocation>
</comment>
<dbReference type="FunFam" id="2.10.90.10:FF:000103">
    <property type="entry name" value="Bone morphogenetic protein 16"/>
    <property type="match status" value="1"/>
</dbReference>
<evidence type="ECO:0000256" key="9">
    <source>
        <dbReference type="ARBA" id="ARBA00023180"/>
    </source>
</evidence>
<evidence type="ECO:0000256" key="1">
    <source>
        <dbReference type="ARBA" id="ARBA00004613"/>
    </source>
</evidence>
<dbReference type="PROSITE" id="PS51362">
    <property type="entry name" value="TGF_BETA_2"/>
    <property type="match status" value="1"/>
</dbReference>
<dbReference type="PANTHER" id="PTHR11848:SF263">
    <property type="entry name" value="PROTEIN DECAPENTAPLEGIC"/>
    <property type="match status" value="1"/>
</dbReference>
<dbReference type="GO" id="GO:0008083">
    <property type="term" value="F:growth factor activity"/>
    <property type="evidence" value="ECO:0007669"/>
    <property type="project" value="UniProtKB-KW"/>
</dbReference>
<keyword evidence="5" id="KW-0732">Signal</keyword>
<dbReference type="Gene3D" id="2.60.120.970">
    <property type="match status" value="1"/>
</dbReference>
<dbReference type="EMBL" id="DQ298396">
    <property type="protein sequence ID" value="ABC00191.1"/>
    <property type="molecule type" value="mRNA"/>
</dbReference>
<evidence type="ECO:0000256" key="3">
    <source>
        <dbReference type="ARBA" id="ARBA00022473"/>
    </source>
</evidence>
<sequence>MWETCCALTVAVFPIGSDGTMHGLKRWPPGVHFSMSAVSRTTSLVLLLSLTLIGPSLELLAASQSRPASTDNNGISGKASVGKDSDFLKIVEAGLFNNLGLKSRPNPQRKSDIPDYMLELYDLYSSRPGSASPFLKTRGRGLTSANTVRSFLHTDVGPTDAGCDEKNCVRMWFNISTIPDVEALAAAELRVFKDVYKLLEANKNNSAVKHAKTSQRHRVEVHEIMQPLGQSAECISRLIDTKVVDLKNSSQWESFDVHSAVLKWKKRPRLNHGLEVRLITNNPSVTTDAHVRLRRSASMSDSHWHTQRPLLVTYTDDGRGPKPRTRRASSRARRRKQRKKKRRRRKHKNQCRRHALYADFNDVGWNDWIVAPSGYNAFYCHGDCPFPLAHHLNSTNHAIVQTLVNSVNPSAVPKACCVPTELTAISMLYLDEWDKVVLKN</sequence>
<dbReference type="PRINTS" id="PR00669">
    <property type="entry name" value="INHIBINA"/>
</dbReference>
<evidence type="ECO:0000256" key="7">
    <source>
        <dbReference type="ARBA" id="ARBA00023030"/>
    </source>
</evidence>
<feature type="domain" description="TGF-beta family profile" evidence="12">
    <location>
        <begin position="333"/>
        <end position="440"/>
    </location>
</feature>
<dbReference type="PROSITE" id="PS00250">
    <property type="entry name" value="TGF_BETA_1"/>
    <property type="match status" value="1"/>
</dbReference>
<dbReference type="GO" id="GO:0030154">
    <property type="term" value="P:cell differentiation"/>
    <property type="evidence" value="ECO:0007669"/>
    <property type="project" value="UniProtKB-KW"/>
</dbReference>
<dbReference type="InterPro" id="IPR015615">
    <property type="entry name" value="TGF-beta-rel"/>
</dbReference>
<evidence type="ECO:0000256" key="5">
    <source>
        <dbReference type="ARBA" id="ARBA00022729"/>
    </source>
</evidence>
<feature type="compositionally biased region" description="Basic residues" evidence="11">
    <location>
        <begin position="321"/>
        <end position="350"/>
    </location>
</feature>
<evidence type="ECO:0000256" key="4">
    <source>
        <dbReference type="ARBA" id="ARBA00022525"/>
    </source>
</evidence>
<dbReference type="AlphaFoldDB" id="A0S719"/>
<dbReference type="InterPro" id="IPR001111">
    <property type="entry name" value="TGF-b_propeptide"/>
</dbReference>
<reference evidence="13" key="1">
    <citation type="submission" date="2005-11" db="EMBL/GenBank/DDBJ databases">
        <title>Novel and complex secretome builds and patterns a sea shell.</title>
        <authorList>
            <person name="Jackson D.J."/>
            <person name="McDougall C."/>
            <person name="Green K."/>
            <person name="Simpson F."/>
            <person name="Woerheide G."/>
            <person name="Degnan B.M."/>
        </authorList>
    </citation>
    <scope>NUCLEOTIDE SEQUENCE</scope>
</reference>
<dbReference type="Pfam" id="PF00019">
    <property type="entry name" value="TGF_beta"/>
    <property type="match status" value="1"/>
</dbReference>
<accession>A0S719</accession>
<evidence type="ECO:0000259" key="12">
    <source>
        <dbReference type="PROSITE" id="PS51362"/>
    </source>
</evidence>
<protein>
    <submittedName>
        <fullName evidence="13">BMP2/4</fullName>
    </submittedName>
</protein>
<feature type="region of interest" description="Disordered" evidence="11">
    <location>
        <begin position="310"/>
        <end position="350"/>
    </location>
</feature>
<evidence type="ECO:0000313" key="13">
    <source>
        <dbReference type="EMBL" id="ABC00191.1"/>
    </source>
</evidence>
<dbReference type="PANTHER" id="PTHR11848">
    <property type="entry name" value="TGF-BETA FAMILY"/>
    <property type="match status" value="1"/>
</dbReference>
<dbReference type="SMART" id="SM00204">
    <property type="entry name" value="TGFB"/>
    <property type="match status" value="1"/>
</dbReference>
<dbReference type="Gene3D" id="2.10.90.10">
    <property type="entry name" value="Cystine-knot cytokines"/>
    <property type="match status" value="1"/>
</dbReference>
<keyword evidence="8" id="KW-1015">Disulfide bond</keyword>
<feature type="non-terminal residue" evidence="13">
    <location>
        <position position="440"/>
    </location>
</feature>
<dbReference type="InterPro" id="IPR029034">
    <property type="entry name" value="Cystine-knot_cytokine"/>
</dbReference>
<keyword evidence="3" id="KW-0217">Developmental protein</keyword>
<evidence type="ECO:0000256" key="8">
    <source>
        <dbReference type="ARBA" id="ARBA00023157"/>
    </source>
</evidence>
<dbReference type="InterPro" id="IPR001839">
    <property type="entry name" value="TGF-b_C"/>
</dbReference>
<dbReference type="GO" id="GO:0005125">
    <property type="term" value="F:cytokine activity"/>
    <property type="evidence" value="ECO:0007669"/>
    <property type="project" value="TreeGrafter"/>
</dbReference>
<keyword evidence="7 10" id="KW-0339">Growth factor</keyword>
<comment type="similarity">
    <text evidence="2 10">Belongs to the TGF-beta family.</text>
</comment>
<evidence type="ECO:0000256" key="11">
    <source>
        <dbReference type="SAM" id="MobiDB-lite"/>
    </source>
</evidence>
<proteinExistence type="evidence at transcript level"/>
<dbReference type="GO" id="GO:0051240">
    <property type="term" value="P:positive regulation of multicellular organismal process"/>
    <property type="evidence" value="ECO:0007669"/>
    <property type="project" value="UniProtKB-ARBA"/>
</dbReference>
<dbReference type="InterPro" id="IPR017948">
    <property type="entry name" value="TGFb_CS"/>
</dbReference>
<name>A0S719_HALAI</name>
<evidence type="ECO:0000256" key="10">
    <source>
        <dbReference type="RuleBase" id="RU000354"/>
    </source>
</evidence>
<keyword evidence="9" id="KW-0325">Glycoprotein</keyword>
<organism evidence="13">
    <name type="scientific">Haliotis asinina</name>
    <name type="common">Donkey's ear abalone</name>
    <name type="synonym">Ass's ear abalone</name>
    <dbReference type="NCBI Taxonomy" id="109174"/>
    <lineage>
        <taxon>Eukaryota</taxon>
        <taxon>Metazoa</taxon>
        <taxon>Spiralia</taxon>
        <taxon>Lophotrochozoa</taxon>
        <taxon>Mollusca</taxon>
        <taxon>Gastropoda</taxon>
        <taxon>Vetigastropoda</taxon>
        <taxon>Lepetellida</taxon>
        <taxon>Haliotoidea</taxon>
        <taxon>Haliotidae</taxon>
        <taxon>Haliotis</taxon>
    </lineage>
</organism>
<keyword evidence="4" id="KW-0964">Secreted</keyword>
<dbReference type="GO" id="GO:0005615">
    <property type="term" value="C:extracellular space"/>
    <property type="evidence" value="ECO:0007669"/>
    <property type="project" value="TreeGrafter"/>
</dbReference>
<dbReference type="SUPFAM" id="SSF57501">
    <property type="entry name" value="Cystine-knot cytokines"/>
    <property type="match status" value="1"/>
</dbReference>
<keyword evidence="6" id="KW-0221">Differentiation</keyword>